<name>A0A1I3PSF5_HALDA</name>
<accession>A0A1I3PSF5</accession>
<dbReference type="AlphaFoldDB" id="A0A1I3PSF5"/>
<protein>
    <submittedName>
        <fullName evidence="2">Uncharacterized protein</fullName>
    </submittedName>
</protein>
<dbReference type="Proteomes" id="UP000183557">
    <property type="component" value="Unassembled WGS sequence"/>
</dbReference>
<organism evidence="2 3">
    <name type="scientific">Halobacillus dabanensis</name>
    <dbReference type="NCBI Taxonomy" id="240302"/>
    <lineage>
        <taxon>Bacteria</taxon>
        <taxon>Bacillati</taxon>
        <taxon>Bacillota</taxon>
        <taxon>Bacilli</taxon>
        <taxon>Bacillales</taxon>
        <taxon>Bacillaceae</taxon>
        <taxon>Halobacillus</taxon>
    </lineage>
</organism>
<proteinExistence type="predicted"/>
<dbReference type="RefSeq" id="WP_167360004.1">
    <property type="nucleotide sequence ID" value="NZ_FOSB01000001.1"/>
</dbReference>
<evidence type="ECO:0000313" key="3">
    <source>
        <dbReference type="Proteomes" id="UP000183557"/>
    </source>
</evidence>
<gene>
    <name evidence="2" type="ORF">SAMN04487936_101428</name>
</gene>
<dbReference type="EMBL" id="FOSB01000001">
    <property type="protein sequence ID" value="SFJ24463.1"/>
    <property type="molecule type" value="Genomic_DNA"/>
</dbReference>
<keyword evidence="1" id="KW-0812">Transmembrane</keyword>
<sequence>MSFFRKVETSGVDRSYGKVGVIKLVDFILVFIIGTVGVGLAVIGCILAFLNNARRPDHEERIRQLEEEIEGWKSDQDDV</sequence>
<keyword evidence="1" id="KW-0472">Membrane</keyword>
<reference evidence="3" key="1">
    <citation type="submission" date="2016-10" db="EMBL/GenBank/DDBJ databases">
        <authorList>
            <person name="Varghese N."/>
            <person name="Submissions S."/>
        </authorList>
    </citation>
    <scope>NUCLEOTIDE SEQUENCE [LARGE SCALE GENOMIC DNA]</scope>
    <source>
        <strain evidence="3">CGMCC 1.3704</strain>
    </source>
</reference>
<evidence type="ECO:0000313" key="2">
    <source>
        <dbReference type="EMBL" id="SFJ24463.1"/>
    </source>
</evidence>
<keyword evidence="1" id="KW-1133">Transmembrane helix</keyword>
<keyword evidence="3" id="KW-1185">Reference proteome</keyword>
<evidence type="ECO:0000256" key="1">
    <source>
        <dbReference type="SAM" id="Phobius"/>
    </source>
</evidence>
<feature type="transmembrane region" description="Helical" evidence="1">
    <location>
        <begin position="27"/>
        <end position="50"/>
    </location>
</feature>